<dbReference type="Pfam" id="PF01022">
    <property type="entry name" value="HTH_5"/>
    <property type="match status" value="1"/>
</dbReference>
<feature type="compositionally biased region" description="Basic and acidic residues" evidence="4">
    <location>
        <begin position="30"/>
        <end position="48"/>
    </location>
</feature>
<dbReference type="InterPro" id="IPR001845">
    <property type="entry name" value="HTH_ArsR_DNA-bd_dom"/>
</dbReference>
<name>A0A1M7Q5B9_9ACTN</name>
<dbReference type="GO" id="GO:0003700">
    <property type="term" value="F:DNA-binding transcription factor activity"/>
    <property type="evidence" value="ECO:0007669"/>
    <property type="project" value="InterPro"/>
</dbReference>
<dbReference type="InterPro" id="IPR036388">
    <property type="entry name" value="WH-like_DNA-bd_sf"/>
</dbReference>
<dbReference type="PRINTS" id="PR00778">
    <property type="entry name" value="HTHARSR"/>
</dbReference>
<dbReference type="Gene3D" id="1.10.10.10">
    <property type="entry name" value="Winged helix-like DNA-binding domain superfamily/Winged helix DNA-binding domain"/>
    <property type="match status" value="1"/>
</dbReference>
<dbReference type="PROSITE" id="PS50987">
    <property type="entry name" value="HTH_ARSR_2"/>
    <property type="match status" value="1"/>
</dbReference>
<dbReference type="InterPro" id="IPR036390">
    <property type="entry name" value="WH_DNA-bd_sf"/>
</dbReference>
<dbReference type="AlphaFoldDB" id="A0A1M7Q5B9"/>
<evidence type="ECO:0000313" key="7">
    <source>
        <dbReference type="Proteomes" id="UP000184440"/>
    </source>
</evidence>
<feature type="domain" description="HTH arsR-type" evidence="5">
    <location>
        <begin position="72"/>
        <end position="166"/>
    </location>
</feature>
<dbReference type="EMBL" id="FRCS01000004">
    <property type="protein sequence ID" value="SHN25561.1"/>
    <property type="molecule type" value="Genomic_DNA"/>
</dbReference>
<keyword evidence="3" id="KW-0804">Transcription</keyword>
<evidence type="ECO:0000256" key="2">
    <source>
        <dbReference type="ARBA" id="ARBA00023125"/>
    </source>
</evidence>
<sequence length="167" mass="17687">MTRRTAPELGLTSDADETPAAPPARPLAADAERPAERQAFADDAHPAERSASADAQRAEQRIGDGSERGPEGEVGSYAPAAELLRALASPLRIAIVMRLDDADQCVHELVDALGVPQPLVSQHLRVLRDAGVVVPHRRGREVAYSLADSHVAHVVRDAVAHSAHSPA</sequence>
<dbReference type="STRING" id="134849.SAMN05443668_104174"/>
<dbReference type="PANTHER" id="PTHR43132">
    <property type="entry name" value="ARSENICAL RESISTANCE OPERON REPRESSOR ARSR-RELATED"/>
    <property type="match status" value="1"/>
</dbReference>
<organism evidence="6 7">
    <name type="scientific">Cryptosporangium aurantiacum</name>
    <dbReference type="NCBI Taxonomy" id="134849"/>
    <lineage>
        <taxon>Bacteria</taxon>
        <taxon>Bacillati</taxon>
        <taxon>Actinomycetota</taxon>
        <taxon>Actinomycetes</taxon>
        <taxon>Cryptosporangiales</taxon>
        <taxon>Cryptosporangiaceae</taxon>
        <taxon>Cryptosporangium</taxon>
    </lineage>
</organism>
<dbReference type="InterPro" id="IPR051011">
    <property type="entry name" value="Metal_resp_trans_reg"/>
</dbReference>
<feature type="region of interest" description="Disordered" evidence="4">
    <location>
        <begin position="1"/>
        <end position="75"/>
    </location>
</feature>
<keyword evidence="1" id="KW-0805">Transcription regulation</keyword>
<dbReference type="SMART" id="SM00418">
    <property type="entry name" value="HTH_ARSR"/>
    <property type="match status" value="1"/>
</dbReference>
<keyword evidence="2 6" id="KW-0238">DNA-binding</keyword>
<accession>A0A1M7Q5B9</accession>
<feature type="compositionally biased region" description="Basic and acidic residues" evidence="4">
    <location>
        <begin position="56"/>
        <end position="71"/>
    </location>
</feature>
<dbReference type="PANTHER" id="PTHR43132:SF6">
    <property type="entry name" value="HTH-TYPE TRANSCRIPTIONAL REPRESSOR CZRA"/>
    <property type="match status" value="1"/>
</dbReference>
<dbReference type="CDD" id="cd00090">
    <property type="entry name" value="HTH_ARSR"/>
    <property type="match status" value="1"/>
</dbReference>
<dbReference type="NCBIfam" id="NF033788">
    <property type="entry name" value="HTH_metalloreg"/>
    <property type="match status" value="1"/>
</dbReference>
<dbReference type="Proteomes" id="UP000184440">
    <property type="component" value="Unassembled WGS sequence"/>
</dbReference>
<dbReference type="GO" id="GO:0003677">
    <property type="term" value="F:DNA binding"/>
    <property type="evidence" value="ECO:0007669"/>
    <property type="project" value="UniProtKB-KW"/>
</dbReference>
<gene>
    <name evidence="6" type="ORF">SAMN05443668_104174</name>
</gene>
<keyword evidence="7" id="KW-1185">Reference proteome</keyword>
<evidence type="ECO:0000256" key="3">
    <source>
        <dbReference type="ARBA" id="ARBA00023163"/>
    </source>
</evidence>
<protein>
    <submittedName>
        <fullName evidence="6">DNA-binding transcriptional regulator, ArsR family</fullName>
    </submittedName>
</protein>
<evidence type="ECO:0000259" key="5">
    <source>
        <dbReference type="PROSITE" id="PS50987"/>
    </source>
</evidence>
<evidence type="ECO:0000256" key="4">
    <source>
        <dbReference type="SAM" id="MobiDB-lite"/>
    </source>
</evidence>
<dbReference type="InterPro" id="IPR011991">
    <property type="entry name" value="ArsR-like_HTH"/>
</dbReference>
<evidence type="ECO:0000313" key="6">
    <source>
        <dbReference type="EMBL" id="SHN25561.1"/>
    </source>
</evidence>
<dbReference type="OrthoDB" id="3400172at2"/>
<reference evidence="6 7" key="1">
    <citation type="submission" date="2016-11" db="EMBL/GenBank/DDBJ databases">
        <authorList>
            <person name="Jaros S."/>
            <person name="Januszkiewicz K."/>
            <person name="Wedrychowicz H."/>
        </authorList>
    </citation>
    <scope>NUCLEOTIDE SEQUENCE [LARGE SCALE GENOMIC DNA]</scope>
    <source>
        <strain evidence="6 7">DSM 46144</strain>
    </source>
</reference>
<proteinExistence type="predicted"/>
<dbReference type="SUPFAM" id="SSF46785">
    <property type="entry name" value="Winged helix' DNA-binding domain"/>
    <property type="match status" value="1"/>
</dbReference>
<evidence type="ECO:0000256" key="1">
    <source>
        <dbReference type="ARBA" id="ARBA00023015"/>
    </source>
</evidence>